<keyword evidence="11" id="KW-1185">Reference proteome</keyword>
<evidence type="ECO:0000259" key="9">
    <source>
        <dbReference type="Pfam" id="PF01529"/>
    </source>
</evidence>
<evidence type="ECO:0000256" key="7">
    <source>
        <dbReference type="RuleBase" id="RU079119"/>
    </source>
</evidence>
<accession>A0ABN7SWF9</accession>
<evidence type="ECO:0000256" key="4">
    <source>
        <dbReference type="ARBA" id="ARBA00022989"/>
    </source>
</evidence>
<dbReference type="EC" id="2.3.1.225" evidence="7"/>
<feature type="transmembrane region" description="Helical" evidence="7">
    <location>
        <begin position="51"/>
        <end position="70"/>
    </location>
</feature>
<dbReference type="InterPro" id="IPR039859">
    <property type="entry name" value="PFA4/ZDH16/20/ERF2-like"/>
</dbReference>
<name>A0ABN7SWF9_OIKDI</name>
<dbReference type="PANTHER" id="PTHR22883:SF203">
    <property type="entry name" value="PALMITOYLTRANSFERASE"/>
    <property type="match status" value="1"/>
</dbReference>
<dbReference type="EMBL" id="OU015567">
    <property type="protein sequence ID" value="CAG5109792.1"/>
    <property type="molecule type" value="Genomic_DNA"/>
</dbReference>
<feature type="domain" description="Palmitoyltransferase DHHC" evidence="9">
    <location>
        <begin position="103"/>
        <end position="236"/>
    </location>
</feature>
<feature type="transmembrane region" description="Helical" evidence="7">
    <location>
        <begin position="195"/>
        <end position="221"/>
    </location>
</feature>
<comment type="domain">
    <text evidence="7">The DHHC domain is required for palmitoyltransferase activity.</text>
</comment>
<comment type="similarity">
    <text evidence="7">Belongs to the DHHC palmitoyltransferase family.</text>
</comment>
<organism evidence="10 11">
    <name type="scientific">Oikopleura dioica</name>
    <name type="common">Tunicate</name>
    <dbReference type="NCBI Taxonomy" id="34765"/>
    <lineage>
        <taxon>Eukaryota</taxon>
        <taxon>Metazoa</taxon>
        <taxon>Chordata</taxon>
        <taxon>Tunicata</taxon>
        <taxon>Appendicularia</taxon>
        <taxon>Copelata</taxon>
        <taxon>Oikopleuridae</taxon>
        <taxon>Oikopleura</taxon>
    </lineage>
</organism>
<feature type="transmembrane region" description="Helical" evidence="7">
    <location>
        <begin position="149"/>
        <end position="175"/>
    </location>
</feature>
<reference evidence="10 11" key="1">
    <citation type="submission" date="2021-04" db="EMBL/GenBank/DDBJ databases">
        <authorList>
            <person name="Bliznina A."/>
        </authorList>
    </citation>
    <scope>NUCLEOTIDE SEQUENCE [LARGE SCALE GENOMIC DNA]</scope>
</reference>
<proteinExistence type="inferred from homology"/>
<evidence type="ECO:0000313" key="11">
    <source>
        <dbReference type="Proteomes" id="UP001158576"/>
    </source>
</evidence>
<comment type="catalytic activity">
    <reaction evidence="7">
        <text>L-cysteinyl-[protein] + hexadecanoyl-CoA = S-hexadecanoyl-L-cysteinyl-[protein] + CoA</text>
        <dbReference type="Rhea" id="RHEA:36683"/>
        <dbReference type="Rhea" id="RHEA-COMP:10131"/>
        <dbReference type="Rhea" id="RHEA-COMP:11032"/>
        <dbReference type="ChEBI" id="CHEBI:29950"/>
        <dbReference type="ChEBI" id="CHEBI:57287"/>
        <dbReference type="ChEBI" id="CHEBI:57379"/>
        <dbReference type="ChEBI" id="CHEBI:74151"/>
        <dbReference type="EC" id="2.3.1.225"/>
    </reaction>
</comment>
<keyword evidence="2 7" id="KW-0808">Transferase</keyword>
<evidence type="ECO:0000256" key="6">
    <source>
        <dbReference type="ARBA" id="ARBA00023315"/>
    </source>
</evidence>
<evidence type="ECO:0000256" key="8">
    <source>
        <dbReference type="SAM" id="MobiDB-lite"/>
    </source>
</evidence>
<sequence>MKVKPENKQENPPRKNGFHCPLDPKQVSLWIVFFIFVTYTFILVIPVFNLWYIPFSFEALAVICFVFFTLRTTWIDPADFSVRYQSGDRPQFKKTKDNPHVIRNLYCQICKINVDNRTKHCRNCNKCISVFDHHCDWLNTCVGVRNYRYFIATLISAQVMLFLTFLLNLLAVVGLSVESRPMLVDSHPILTGTELGVLITSSIICVLILVMLFFVGQLFVFHLKLIKNDQTTYDYIIAKRKLKEQREKEAKENAAQKAQDNQAFEVCSEPGGLPDEDEIMDSFEEKKKRVKSATERANSHSFDPLQTVATISDVRMDHPASET</sequence>
<gene>
    <name evidence="10" type="ORF">OKIOD_LOCUS13046</name>
</gene>
<dbReference type="PROSITE" id="PS50216">
    <property type="entry name" value="DHHC"/>
    <property type="match status" value="1"/>
</dbReference>
<evidence type="ECO:0000313" key="10">
    <source>
        <dbReference type="EMBL" id="CAG5109792.1"/>
    </source>
</evidence>
<dbReference type="Proteomes" id="UP001158576">
    <property type="component" value="Chromosome 2"/>
</dbReference>
<dbReference type="PANTHER" id="PTHR22883">
    <property type="entry name" value="ZINC FINGER DHHC DOMAIN CONTAINING PROTEIN"/>
    <property type="match status" value="1"/>
</dbReference>
<keyword evidence="4 7" id="KW-1133">Transmembrane helix</keyword>
<feature type="transmembrane region" description="Helical" evidence="7">
    <location>
        <begin position="27"/>
        <end position="45"/>
    </location>
</feature>
<evidence type="ECO:0000256" key="2">
    <source>
        <dbReference type="ARBA" id="ARBA00022679"/>
    </source>
</evidence>
<comment type="subcellular location">
    <subcellularLocation>
        <location evidence="1">Membrane</location>
        <topology evidence="1">Multi-pass membrane protein</topology>
    </subcellularLocation>
</comment>
<keyword evidence="6 7" id="KW-0012">Acyltransferase</keyword>
<dbReference type="Pfam" id="PF01529">
    <property type="entry name" value="DHHC"/>
    <property type="match status" value="1"/>
</dbReference>
<keyword evidence="5 7" id="KW-0472">Membrane</keyword>
<keyword evidence="3 7" id="KW-0812">Transmembrane</keyword>
<evidence type="ECO:0000256" key="5">
    <source>
        <dbReference type="ARBA" id="ARBA00023136"/>
    </source>
</evidence>
<evidence type="ECO:0000256" key="3">
    <source>
        <dbReference type="ARBA" id="ARBA00022692"/>
    </source>
</evidence>
<feature type="region of interest" description="Disordered" evidence="8">
    <location>
        <begin position="249"/>
        <end position="278"/>
    </location>
</feature>
<dbReference type="InterPro" id="IPR001594">
    <property type="entry name" value="Palmitoyltrfase_DHHC"/>
</dbReference>
<protein>
    <recommendedName>
        <fullName evidence="7">Palmitoyltransferase</fullName>
        <ecNumber evidence="7">2.3.1.225</ecNumber>
    </recommendedName>
</protein>
<evidence type="ECO:0000256" key="1">
    <source>
        <dbReference type="ARBA" id="ARBA00004141"/>
    </source>
</evidence>